<keyword evidence="13" id="KW-0325">Glycoprotein</keyword>
<feature type="binding site" evidence="17">
    <location>
        <position position="563"/>
    </location>
    <ligand>
        <name>ATP</name>
        <dbReference type="ChEBI" id="CHEBI:30616"/>
    </ligand>
</feature>
<evidence type="ECO:0000256" key="17">
    <source>
        <dbReference type="PROSITE-ProRule" id="PRU10141"/>
    </source>
</evidence>
<accession>A0A8T2T3B7</accession>
<dbReference type="Pfam" id="PF07714">
    <property type="entry name" value="PK_Tyr_Ser-Thr"/>
    <property type="match status" value="1"/>
</dbReference>
<name>A0A8T2T3B7_CERRI</name>
<evidence type="ECO:0000256" key="18">
    <source>
        <dbReference type="SAM" id="MobiDB-lite"/>
    </source>
</evidence>
<evidence type="ECO:0000256" key="2">
    <source>
        <dbReference type="ARBA" id="ARBA00012513"/>
    </source>
</evidence>
<evidence type="ECO:0000259" key="21">
    <source>
        <dbReference type="PROSITE" id="PS50011"/>
    </source>
</evidence>
<keyword evidence="6 19" id="KW-0812">Transmembrane</keyword>
<dbReference type="InterPro" id="IPR017441">
    <property type="entry name" value="Protein_kinase_ATP_BS"/>
</dbReference>
<evidence type="ECO:0000256" key="7">
    <source>
        <dbReference type="ARBA" id="ARBA00022729"/>
    </source>
</evidence>
<dbReference type="SUPFAM" id="SSF56112">
    <property type="entry name" value="Protein kinase-like (PK-like)"/>
    <property type="match status" value="1"/>
</dbReference>
<evidence type="ECO:0000313" key="22">
    <source>
        <dbReference type="EMBL" id="KAH7388306.1"/>
    </source>
</evidence>
<feature type="transmembrane region" description="Helical" evidence="19">
    <location>
        <begin position="448"/>
        <end position="470"/>
    </location>
</feature>
<dbReference type="FunFam" id="2.60.120.430:FF:000003">
    <property type="entry name" value="FERONIA receptor-like kinase"/>
    <property type="match status" value="1"/>
</dbReference>
<evidence type="ECO:0000256" key="3">
    <source>
        <dbReference type="ARBA" id="ARBA00022475"/>
    </source>
</evidence>
<evidence type="ECO:0000256" key="12">
    <source>
        <dbReference type="ARBA" id="ARBA00023136"/>
    </source>
</evidence>
<evidence type="ECO:0000256" key="9">
    <source>
        <dbReference type="ARBA" id="ARBA00022777"/>
    </source>
</evidence>
<dbReference type="OMA" id="CEDHSEM"/>
<evidence type="ECO:0000313" key="23">
    <source>
        <dbReference type="Proteomes" id="UP000825935"/>
    </source>
</evidence>
<dbReference type="FunFam" id="3.30.200.20:FF:000039">
    <property type="entry name" value="receptor-like protein kinase FERONIA"/>
    <property type="match status" value="1"/>
</dbReference>
<evidence type="ECO:0000256" key="20">
    <source>
        <dbReference type="SAM" id="SignalP"/>
    </source>
</evidence>
<evidence type="ECO:0000256" key="10">
    <source>
        <dbReference type="ARBA" id="ARBA00022840"/>
    </source>
</evidence>
<organism evidence="22 23">
    <name type="scientific">Ceratopteris richardii</name>
    <name type="common">Triangle waterfern</name>
    <dbReference type="NCBI Taxonomy" id="49495"/>
    <lineage>
        <taxon>Eukaryota</taxon>
        <taxon>Viridiplantae</taxon>
        <taxon>Streptophyta</taxon>
        <taxon>Embryophyta</taxon>
        <taxon>Tracheophyta</taxon>
        <taxon>Polypodiopsida</taxon>
        <taxon>Polypodiidae</taxon>
        <taxon>Polypodiales</taxon>
        <taxon>Pteridineae</taxon>
        <taxon>Pteridaceae</taxon>
        <taxon>Parkerioideae</taxon>
        <taxon>Ceratopteris</taxon>
    </lineage>
</organism>
<keyword evidence="23" id="KW-1185">Reference proteome</keyword>
<evidence type="ECO:0000256" key="5">
    <source>
        <dbReference type="ARBA" id="ARBA00022679"/>
    </source>
</evidence>
<dbReference type="Pfam" id="PF12819">
    <property type="entry name" value="Malectin_like"/>
    <property type="match status" value="1"/>
</dbReference>
<evidence type="ECO:0000256" key="4">
    <source>
        <dbReference type="ARBA" id="ARBA00022527"/>
    </source>
</evidence>
<dbReference type="FunFam" id="2.60.120.430:FF:000007">
    <property type="entry name" value="FERONIA receptor-like kinase"/>
    <property type="match status" value="1"/>
</dbReference>
<keyword evidence="7 20" id="KW-0732">Signal</keyword>
<dbReference type="OrthoDB" id="1903759at2759"/>
<evidence type="ECO:0000256" key="13">
    <source>
        <dbReference type="ARBA" id="ARBA00023180"/>
    </source>
</evidence>
<dbReference type="PROSITE" id="PS00108">
    <property type="entry name" value="PROTEIN_KINASE_ST"/>
    <property type="match status" value="1"/>
</dbReference>
<evidence type="ECO:0000256" key="11">
    <source>
        <dbReference type="ARBA" id="ARBA00022989"/>
    </source>
</evidence>
<keyword evidence="8 17" id="KW-0547">Nucleotide-binding</keyword>
<feature type="signal peptide" evidence="20">
    <location>
        <begin position="1"/>
        <end position="33"/>
    </location>
</feature>
<dbReference type="GO" id="GO:0007338">
    <property type="term" value="P:single fertilization"/>
    <property type="evidence" value="ECO:0007669"/>
    <property type="project" value="UniProtKB-KW"/>
</dbReference>
<keyword evidence="5" id="KW-0808">Transferase</keyword>
<feature type="region of interest" description="Disordered" evidence="18">
    <location>
        <begin position="414"/>
        <end position="441"/>
    </location>
</feature>
<feature type="chain" id="PRO_5035883313" description="non-specific serine/threonine protein kinase" evidence="20">
    <location>
        <begin position="34"/>
        <end position="879"/>
    </location>
</feature>
<dbReference type="Proteomes" id="UP000825935">
    <property type="component" value="Chromosome 16"/>
</dbReference>
<dbReference type="InterPro" id="IPR008271">
    <property type="entry name" value="Ser/Thr_kinase_AS"/>
</dbReference>
<evidence type="ECO:0000256" key="1">
    <source>
        <dbReference type="ARBA" id="ARBA00004251"/>
    </source>
</evidence>
<evidence type="ECO:0000256" key="14">
    <source>
        <dbReference type="ARBA" id="ARBA00023279"/>
    </source>
</evidence>
<dbReference type="InterPro" id="IPR011009">
    <property type="entry name" value="Kinase-like_dom_sf"/>
</dbReference>
<dbReference type="SMART" id="SM00220">
    <property type="entry name" value="S_TKc"/>
    <property type="match status" value="1"/>
</dbReference>
<dbReference type="EMBL" id="CM035421">
    <property type="protein sequence ID" value="KAH7388306.1"/>
    <property type="molecule type" value="Genomic_DNA"/>
</dbReference>
<dbReference type="EC" id="2.7.11.1" evidence="2"/>
<dbReference type="FunFam" id="1.10.510.10:FF:000058">
    <property type="entry name" value="Receptor-like protein kinase FERONIA"/>
    <property type="match status" value="1"/>
</dbReference>
<evidence type="ECO:0000256" key="15">
    <source>
        <dbReference type="ARBA" id="ARBA00047899"/>
    </source>
</evidence>
<comment type="subcellular location">
    <subcellularLocation>
        <location evidence="1">Cell membrane</location>
        <topology evidence="1">Single-pass type I membrane protein</topology>
    </subcellularLocation>
</comment>
<gene>
    <name evidence="22" type="ORF">KP509_16G069400</name>
</gene>
<protein>
    <recommendedName>
        <fullName evidence="2">non-specific serine/threonine protein kinase</fullName>
        <ecNumber evidence="2">2.7.11.1</ecNumber>
    </recommendedName>
</protein>
<feature type="compositionally biased region" description="Pro residues" evidence="18">
    <location>
        <begin position="420"/>
        <end position="432"/>
    </location>
</feature>
<dbReference type="InterPro" id="IPR001245">
    <property type="entry name" value="Ser-Thr/Tyr_kinase_cat_dom"/>
</dbReference>
<keyword evidence="9" id="KW-0418">Kinase</keyword>
<feature type="compositionally biased region" description="Polar residues" evidence="18">
    <location>
        <begin position="864"/>
        <end position="879"/>
    </location>
</feature>
<dbReference type="GO" id="GO:0005524">
    <property type="term" value="F:ATP binding"/>
    <property type="evidence" value="ECO:0007669"/>
    <property type="project" value="UniProtKB-UniRule"/>
</dbReference>
<keyword evidence="10 17" id="KW-0067">ATP-binding</keyword>
<sequence>MPKMAPPSILTVVFLSSLLSCYFLCFISPVSSASALVRKDIYRISCGAASNQTDSEGRVWIGDASISASGNSYLNLNAGKDVSASSSTQNTQLPDNTPYLNARIFTSPATYSFPVSPGRHWIRLYFYPFGFSPFIASDAVVTVQTDTYALMQNVNLSYVMDATNVVFIFKEFSVNVTGNFLTLNFIPGSSRNAYAMVNGIEISSMPDDMYENTLLTVSIGNSIPYPLPGTALETMFRLNVAGQTILESADPLGRLWSNDMEYLVGARQGTADSVSNSVTYGKLDNFTAPQDVYNTARSMTNDNALNLQFNLTWNFSVDANFTYYVRLHFCELEYDQMNMRVFDIYMNKQMAFPQYDVVAATGGEFIATVLDFALLYSPGDEPTLEIGLYPNITSKPSYYNAILNGVEIFKLNDTTGNLQGPPPAPRPSPNLPASPSTKGSSSHKIVKIVGGAAGAVAVMAALGIIAFCFCCRRKASGGRSPSWLPLPNPGVNSHSTVSKVSTTSRKTVGSYVSSVPSSNSRYFSFPEILEMTNNFDDTRVIGVGGFGKVYKGTLEDGTTVAVKRGNPTSEQGVTEFQTEIVLLSKLRHRHLVSLIGFCEDDSEMILVYDYMANGPLRGHLYGAGLPSLSWKQRLDICIGAAKGLHYLHTGAAHGIIHRDVKTTNILLDENFVAKVSDFGLSKTGPSLDHTHVSTAVKGSFGYLDPEYFRRQQLTEKSDVYSFGVVLLEVLCARPAINPTLPREQVNMAEWAMHWQKKGMLDQIIDPYLVGKISKESLKKFGETAEKCLAESGLDRPTMGDILWNLEYALQLHETSAEKEMDTSNPRVKEINVKVVPEVELSETDVKKMETSHNSAMFSEDSDETSASAVFSQLVNPQGR</sequence>
<comment type="catalytic activity">
    <reaction evidence="16">
        <text>L-seryl-[protein] + ATP = O-phospho-L-seryl-[protein] + ADP + H(+)</text>
        <dbReference type="Rhea" id="RHEA:17989"/>
        <dbReference type="Rhea" id="RHEA-COMP:9863"/>
        <dbReference type="Rhea" id="RHEA-COMP:11604"/>
        <dbReference type="ChEBI" id="CHEBI:15378"/>
        <dbReference type="ChEBI" id="CHEBI:29999"/>
        <dbReference type="ChEBI" id="CHEBI:30616"/>
        <dbReference type="ChEBI" id="CHEBI:83421"/>
        <dbReference type="ChEBI" id="CHEBI:456216"/>
        <dbReference type="EC" id="2.7.11.1"/>
    </reaction>
</comment>
<proteinExistence type="predicted"/>
<keyword evidence="4" id="KW-0723">Serine/threonine-protein kinase</keyword>
<dbReference type="CDD" id="cd14066">
    <property type="entry name" value="STKc_IRAK"/>
    <property type="match status" value="1"/>
</dbReference>
<keyword evidence="12 19" id="KW-0472">Membrane</keyword>
<dbReference type="GO" id="GO:0005886">
    <property type="term" value="C:plasma membrane"/>
    <property type="evidence" value="ECO:0007669"/>
    <property type="project" value="UniProtKB-SubCell"/>
</dbReference>
<reference evidence="22" key="1">
    <citation type="submission" date="2021-08" db="EMBL/GenBank/DDBJ databases">
        <title>WGS assembly of Ceratopteris richardii.</title>
        <authorList>
            <person name="Marchant D.B."/>
            <person name="Chen G."/>
            <person name="Jenkins J."/>
            <person name="Shu S."/>
            <person name="Leebens-Mack J."/>
            <person name="Grimwood J."/>
            <person name="Schmutz J."/>
            <person name="Soltis P."/>
            <person name="Soltis D."/>
            <person name="Chen Z.-H."/>
        </authorList>
    </citation>
    <scope>NUCLEOTIDE SEQUENCE</scope>
    <source>
        <strain evidence="22">Whitten #5841</strain>
        <tissue evidence="22">Leaf</tissue>
    </source>
</reference>
<keyword evidence="14" id="KW-0278">Fertilization</keyword>
<dbReference type="PANTHER" id="PTHR45631">
    <property type="entry name" value="OS07G0107800 PROTEIN-RELATED"/>
    <property type="match status" value="1"/>
</dbReference>
<dbReference type="PROSITE" id="PS00107">
    <property type="entry name" value="PROTEIN_KINASE_ATP"/>
    <property type="match status" value="1"/>
</dbReference>
<evidence type="ECO:0000256" key="16">
    <source>
        <dbReference type="ARBA" id="ARBA00048679"/>
    </source>
</evidence>
<dbReference type="PROSITE" id="PS50011">
    <property type="entry name" value="PROTEIN_KINASE_DOM"/>
    <property type="match status" value="1"/>
</dbReference>
<dbReference type="Gene3D" id="2.60.120.430">
    <property type="entry name" value="Galactose-binding lectin"/>
    <property type="match status" value="2"/>
</dbReference>
<comment type="caution">
    <text evidence="22">The sequence shown here is derived from an EMBL/GenBank/DDBJ whole genome shotgun (WGS) entry which is preliminary data.</text>
</comment>
<keyword evidence="3" id="KW-1003">Cell membrane</keyword>
<keyword evidence="11 19" id="KW-1133">Transmembrane helix</keyword>
<feature type="domain" description="Protein kinase" evidence="21">
    <location>
        <begin position="535"/>
        <end position="808"/>
    </location>
</feature>
<evidence type="ECO:0000256" key="6">
    <source>
        <dbReference type="ARBA" id="ARBA00022692"/>
    </source>
</evidence>
<evidence type="ECO:0000256" key="19">
    <source>
        <dbReference type="SAM" id="Phobius"/>
    </source>
</evidence>
<dbReference type="AlphaFoldDB" id="A0A8T2T3B7"/>
<dbReference type="InterPro" id="IPR024788">
    <property type="entry name" value="Malectin-like_Carb-bd_dom"/>
</dbReference>
<dbReference type="InterPro" id="IPR000719">
    <property type="entry name" value="Prot_kinase_dom"/>
</dbReference>
<comment type="catalytic activity">
    <reaction evidence="15">
        <text>L-threonyl-[protein] + ATP = O-phospho-L-threonyl-[protein] + ADP + H(+)</text>
        <dbReference type="Rhea" id="RHEA:46608"/>
        <dbReference type="Rhea" id="RHEA-COMP:11060"/>
        <dbReference type="Rhea" id="RHEA-COMP:11605"/>
        <dbReference type="ChEBI" id="CHEBI:15378"/>
        <dbReference type="ChEBI" id="CHEBI:30013"/>
        <dbReference type="ChEBI" id="CHEBI:30616"/>
        <dbReference type="ChEBI" id="CHEBI:61977"/>
        <dbReference type="ChEBI" id="CHEBI:456216"/>
        <dbReference type="EC" id="2.7.11.1"/>
    </reaction>
</comment>
<evidence type="ECO:0000256" key="8">
    <source>
        <dbReference type="ARBA" id="ARBA00022741"/>
    </source>
</evidence>
<dbReference type="PROSITE" id="PS51257">
    <property type="entry name" value="PROKAR_LIPOPROTEIN"/>
    <property type="match status" value="1"/>
</dbReference>
<dbReference type="GO" id="GO:0004674">
    <property type="term" value="F:protein serine/threonine kinase activity"/>
    <property type="evidence" value="ECO:0007669"/>
    <property type="project" value="UniProtKB-KW"/>
</dbReference>
<dbReference type="Gene3D" id="1.10.510.10">
    <property type="entry name" value="Transferase(Phosphotransferase) domain 1"/>
    <property type="match status" value="1"/>
</dbReference>
<dbReference type="Gene3D" id="3.30.200.20">
    <property type="entry name" value="Phosphorylase Kinase, domain 1"/>
    <property type="match status" value="1"/>
</dbReference>
<feature type="region of interest" description="Disordered" evidence="18">
    <location>
        <begin position="843"/>
        <end position="879"/>
    </location>
</feature>